<reference evidence="2 3" key="1">
    <citation type="submission" date="2021-05" db="EMBL/GenBank/DDBJ databases">
        <title>Direct Submission.</title>
        <authorList>
            <person name="Li K."/>
            <person name="Gao J."/>
        </authorList>
    </citation>
    <scope>NUCLEOTIDE SEQUENCE [LARGE SCALE GENOMIC DNA]</scope>
    <source>
        <strain evidence="2 3">Mg02</strain>
    </source>
</reference>
<dbReference type="EMBL" id="CP074133">
    <property type="protein sequence ID" value="QUX26099.1"/>
    <property type="molecule type" value="Genomic_DNA"/>
</dbReference>
<evidence type="ECO:0000313" key="3">
    <source>
        <dbReference type="Proteomes" id="UP000676079"/>
    </source>
</evidence>
<feature type="region of interest" description="Disordered" evidence="1">
    <location>
        <begin position="231"/>
        <end position="256"/>
    </location>
</feature>
<dbReference type="Proteomes" id="UP000676079">
    <property type="component" value="Chromosome"/>
</dbReference>
<keyword evidence="3" id="KW-1185">Reference proteome</keyword>
<accession>A0ABX8BY35</accession>
<dbReference type="InterPro" id="IPR013381">
    <property type="entry name" value="CRISPR-assoc_prot_Cse1"/>
</dbReference>
<dbReference type="NCBIfam" id="TIGR02547">
    <property type="entry name" value="casA_cse1"/>
    <property type="match status" value="1"/>
</dbReference>
<name>A0ABX8BY35_9ACTN</name>
<protein>
    <submittedName>
        <fullName evidence="2">Type I-E CRISPR-associated protein Cse1/CasA</fullName>
    </submittedName>
</protein>
<sequence>MPSDPPHGATVTPPSYDLVTRPWLPVRTADGTPAPQVGLRELLYRAHEFSDIELPLPPASAQLWRVLTLLAARVTGLDCGDDAAEWYRARRGVLEAGGFDRTRVDAYFSGLPNRFDLFHPERPWSQDPRLREQCSKTSGVNKLAWGRTAGQNQVWLGGHHHDLAPVPLLPDEAAWHLLATLGYGPSGRCTSRTVDGRSEANSTAGPLRGTVSYHPLGRNLFQSLVLNIPFGSDNEDEPGDVEPAPWERDGLPDPLGAPEESTGLAGTLLNQASHAVLLVPDPGGDKVVDAYVTWSRRDRPVPPTDPYLIHQTSKDGRRYARPADAARAVWRDLDSLLSEDIRDEFRPRLFDHLTKQARLSEDLRKGMRLRAFGFDQDGQTRDRQWFTATTPPVLRWLEDSSDTSEEAVRARLRIRLARRSAESLGYRLRKALTDAWKEGNSPSGGSARTDTGTGPWLRRGLSHYWSTAEKEFWRIALDEEAEGPGVSFSRLALAAYDEVTGPYCSRPRVAAVVEHHRRHLFHRNPARRTDRGETS</sequence>
<proteinExistence type="predicted"/>
<gene>
    <name evidence="2" type="primary">casA</name>
    <name evidence="2" type="ORF">KGD84_20690</name>
</gene>
<organism evidence="2 3">
    <name type="scientific">Nocardiopsis changdeensis</name>
    <dbReference type="NCBI Taxonomy" id="2831969"/>
    <lineage>
        <taxon>Bacteria</taxon>
        <taxon>Bacillati</taxon>
        <taxon>Actinomycetota</taxon>
        <taxon>Actinomycetes</taxon>
        <taxon>Streptosporangiales</taxon>
        <taxon>Nocardiopsidaceae</taxon>
        <taxon>Nocardiopsis</taxon>
    </lineage>
</organism>
<evidence type="ECO:0000313" key="2">
    <source>
        <dbReference type="EMBL" id="QUX26099.1"/>
    </source>
</evidence>
<dbReference type="Pfam" id="PF09481">
    <property type="entry name" value="CRISPR_Cse1"/>
    <property type="match status" value="1"/>
</dbReference>
<evidence type="ECO:0000256" key="1">
    <source>
        <dbReference type="SAM" id="MobiDB-lite"/>
    </source>
</evidence>